<sequence length="153" mass="17251">MFATVIRAAETGRIPLSLSQASAQVLPPLPLYRRLLRAHRLLPAEMRFMGDAYIKSEFRATRSTDNPLHIMAFLTQWKRYLDEIEPALKADGGAALWSGRKLDTEVMNTFSNEQVGQLYELMHATGEVWKTTEQLEQEARDAEAAAGVKSEDK</sequence>
<dbReference type="GO" id="GO:0006105">
    <property type="term" value="P:succinate metabolic process"/>
    <property type="evidence" value="ECO:0007669"/>
    <property type="project" value="TreeGrafter"/>
</dbReference>
<dbReference type="GeneID" id="39592143"/>
<proteinExistence type="inferred from homology"/>
<evidence type="ECO:0000256" key="1">
    <source>
        <dbReference type="ARBA" id="ARBA00004305"/>
    </source>
</evidence>
<organism evidence="7 8">
    <name type="scientific">Apiotrichum porosum</name>
    <dbReference type="NCBI Taxonomy" id="105984"/>
    <lineage>
        <taxon>Eukaryota</taxon>
        <taxon>Fungi</taxon>
        <taxon>Dikarya</taxon>
        <taxon>Basidiomycota</taxon>
        <taxon>Agaricomycotina</taxon>
        <taxon>Tremellomycetes</taxon>
        <taxon>Trichosporonales</taxon>
        <taxon>Trichosporonaceae</taxon>
        <taxon>Apiotrichum</taxon>
    </lineage>
</organism>
<dbReference type="PANTHER" id="PTHR13137:SF6">
    <property type="entry name" value="SUCCINATE DEHYDROGENASE ASSEMBLY FACTOR 3, MITOCHONDRIAL"/>
    <property type="match status" value="1"/>
</dbReference>
<keyword evidence="8" id="KW-1185">Reference proteome</keyword>
<dbReference type="Proteomes" id="UP000279236">
    <property type="component" value="Unassembled WGS sequence"/>
</dbReference>
<name>A0A427XV55_9TREE</name>
<dbReference type="EMBL" id="RSCE01000005">
    <property type="protein sequence ID" value="RSH82615.1"/>
    <property type="molecule type" value="Genomic_DNA"/>
</dbReference>
<dbReference type="STRING" id="105984.A0A427XV55"/>
<dbReference type="RefSeq" id="XP_028476847.1">
    <property type="nucleotide sequence ID" value="XM_028622954.1"/>
</dbReference>
<keyword evidence="5 6" id="KW-0143">Chaperone</keyword>
<reference evidence="7 8" key="1">
    <citation type="submission" date="2018-11" db="EMBL/GenBank/DDBJ databases">
        <title>Genome sequence of Apiotrichum porosum DSM 27194.</title>
        <authorList>
            <person name="Aliyu H."/>
            <person name="Gorte O."/>
            <person name="Ochsenreither K."/>
        </authorList>
    </citation>
    <scope>NUCLEOTIDE SEQUENCE [LARGE SCALE GENOMIC DNA]</scope>
    <source>
        <strain evidence="7 8">DSM 27194</strain>
    </source>
</reference>
<dbReference type="InterPro" id="IPR008381">
    <property type="entry name" value="SDHAF3/Sdh7"/>
</dbReference>
<dbReference type="GO" id="GO:0005759">
    <property type="term" value="C:mitochondrial matrix"/>
    <property type="evidence" value="ECO:0007669"/>
    <property type="project" value="UniProtKB-SubCell"/>
</dbReference>
<dbReference type="GO" id="GO:0005758">
    <property type="term" value="C:mitochondrial intermembrane space"/>
    <property type="evidence" value="ECO:0007669"/>
    <property type="project" value="TreeGrafter"/>
</dbReference>
<dbReference type="OrthoDB" id="278329at2759"/>
<comment type="subunit">
    <text evidence="6">Interacts with the iron-sulfur protein subunit within the SDH catalytic dimer.</text>
</comment>
<evidence type="ECO:0000256" key="3">
    <source>
        <dbReference type="ARBA" id="ARBA00022946"/>
    </source>
</evidence>
<keyword evidence="4 6" id="KW-0496">Mitochondrion</keyword>
<accession>A0A427XV55</accession>
<evidence type="ECO:0000256" key="4">
    <source>
        <dbReference type="ARBA" id="ARBA00023128"/>
    </source>
</evidence>
<comment type="function">
    <text evidence="6">Plays an essential role in the assembly of succinate dehydrogenase (SDH), an enzyme complex (also referred to as respiratory complex II) that is a component of both the tricarboxylic acid (TCA) cycle and the mitochondrial electron transport chain, and which couples the oxidation of succinate to fumarate with the reduction of ubiquinone (coenzyme Q) to ubiquinol. Promotes maturation of the iron-sulfur protein subunit of the SDH catalytic dimer, protecting it from the deleterious effects of oxidants. May act together with SDHAF1.</text>
</comment>
<protein>
    <recommendedName>
        <fullName evidence="6">Succinate dehydrogenase assembly factor 3</fullName>
        <shortName evidence="6">SDH assembly factor 3</shortName>
        <shortName evidence="6">SDHAF3</shortName>
    </recommendedName>
</protein>
<comment type="subcellular location">
    <subcellularLocation>
        <location evidence="1 6">Mitochondrion matrix</location>
    </subcellularLocation>
</comment>
<dbReference type="PANTHER" id="PTHR13137">
    <property type="entry name" value="DC11 ACN9 HOMOLOG"/>
    <property type="match status" value="1"/>
</dbReference>
<gene>
    <name evidence="7" type="primary">ACN9</name>
    <name evidence="7" type="ORF">EHS24_007600</name>
</gene>
<evidence type="ECO:0000313" key="8">
    <source>
        <dbReference type="Proteomes" id="UP000279236"/>
    </source>
</evidence>
<comment type="caution">
    <text evidence="7">The sequence shown here is derived from an EMBL/GenBank/DDBJ whole genome shotgun (WGS) entry which is preliminary data.</text>
</comment>
<evidence type="ECO:0000256" key="2">
    <source>
        <dbReference type="ARBA" id="ARBA00006020"/>
    </source>
</evidence>
<dbReference type="AlphaFoldDB" id="A0A427XV55"/>
<keyword evidence="3" id="KW-0809">Transit peptide</keyword>
<evidence type="ECO:0000256" key="5">
    <source>
        <dbReference type="ARBA" id="ARBA00023186"/>
    </source>
</evidence>
<dbReference type="GO" id="GO:0034553">
    <property type="term" value="P:mitochondrial respiratory chain complex II assembly"/>
    <property type="evidence" value="ECO:0007669"/>
    <property type="project" value="UniProtKB-UniRule"/>
</dbReference>
<evidence type="ECO:0000256" key="6">
    <source>
        <dbReference type="RuleBase" id="RU368039"/>
    </source>
</evidence>
<comment type="similarity">
    <text evidence="2 6">Belongs to the complex I LYR family. SDHAF3 subfamily.</text>
</comment>
<evidence type="ECO:0000313" key="7">
    <source>
        <dbReference type="EMBL" id="RSH82615.1"/>
    </source>
</evidence>
<dbReference type="Pfam" id="PF13233">
    <property type="entry name" value="Complex1_LYR_2"/>
    <property type="match status" value="1"/>
</dbReference>